<dbReference type="AlphaFoldDB" id="A0A1E1WNX4"/>
<feature type="compositionally biased region" description="Low complexity" evidence="1">
    <location>
        <begin position="20"/>
        <end position="99"/>
    </location>
</feature>
<dbReference type="EMBL" id="GDQN01002311">
    <property type="protein sequence ID" value="JAT88743.1"/>
    <property type="molecule type" value="Transcribed_RNA"/>
</dbReference>
<gene>
    <name evidence="2" type="ORF">g.19735</name>
</gene>
<organism evidence="2">
    <name type="scientific">Pectinophora gossypiella</name>
    <name type="common">Cotton pink bollworm</name>
    <name type="synonym">Depressaria gossypiella</name>
    <dbReference type="NCBI Taxonomy" id="13191"/>
    <lineage>
        <taxon>Eukaryota</taxon>
        <taxon>Metazoa</taxon>
        <taxon>Ecdysozoa</taxon>
        <taxon>Arthropoda</taxon>
        <taxon>Hexapoda</taxon>
        <taxon>Insecta</taxon>
        <taxon>Pterygota</taxon>
        <taxon>Neoptera</taxon>
        <taxon>Endopterygota</taxon>
        <taxon>Lepidoptera</taxon>
        <taxon>Glossata</taxon>
        <taxon>Ditrysia</taxon>
        <taxon>Gelechioidea</taxon>
        <taxon>Gelechiidae</taxon>
        <taxon>Apatetrinae</taxon>
        <taxon>Pectinophora</taxon>
    </lineage>
</organism>
<proteinExistence type="predicted"/>
<sequence length="266" mass="28149">EDPSTNPNAETLSDVDIRGPTPTTASPSSAPNSETTTAMMPNTEAAQPTTATMPQTTEMVETTTPAATSTSAPTTTTEAPTAEETTATSTTAAQTETESIPPQMSSTVALSDEPTANNEVDGATSDMPATGSTTAEVTTVTSTTVGETTQTTETPAPEMTEAVTENAASTMAETQTEMTTTTTSGDAETTLINESTLETLQRRKKSIVDFIFTNPPYVDDYLFHRSFDIPIPPDQANPDYDGNTMFLANGLRNVQVTYMHYDTILE</sequence>
<feature type="compositionally biased region" description="Polar residues" evidence="1">
    <location>
        <begin position="100"/>
        <end position="118"/>
    </location>
</feature>
<reference evidence="2" key="1">
    <citation type="submission" date="2015-09" db="EMBL/GenBank/DDBJ databases">
        <title>De novo assembly of Pectinophora gossypiella (Pink Bollworm) gut transcriptome.</title>
        <authorList>
            <person name="Tassone E.E."/>
        </authorList>
    </citation>
    <scope>NUCLEOTIDE SEQUENCE</scope>
</reference>
<feature type="compositionally biased region" description="Low complexity" evidence="1">
    <location>
        <begin position="129"/>
        <end position="158"/>
    </location>
</feature>
<dbReference type="OrthoDB" id="8179360at2759"/>
<dbReference type="PROSITE" id="PS00092">
    <property type="entry name" value="N6_MTASE"/>
    <property type="match status" value="1"/>
</dbReference>
<feature type="compositionally biased region" description="Polar residues" evidence="1">
    <location>
        <begin position="1"/>
        <end position="11"/>
    </location>
</feature>
<feature type="non-terminal residue" evidence="2">
    <location>
        <position position="1"/>
    </location>
</feature>
<dbReference type="InterPro" id="IPR002052">
    <property type="entry name" value="DNA_methylase_N6_adenine_CS"/>
</dbReference>
<feature type="region of interest" description="Disordered" evidence="1">
    <location>
        <begin position="1"/>
        <end position="158"/>
    </location>
</feature>
<dbReference type="GO" id="GO:0003676">
    <property type="term" value="F:nucleic acid binding"/>
    <property type="evidence" value="ECO:0007669"/>
    <property type="project" value="InterPro"/>
</dbReference>
<accession>A0A1E1WNX4</accession>
<feature type="non-terminal residue" evidence="2">
    <location>
        <position position="266"/>
    </location>
</feature>
<evidence type="ECO:0000256" key="1">
    <source>
        <dbReference type="SAM" id="MobiDB-lite"/>
    </source>
</evidence>
<evidence type="ECO:0000313" key="2">
    <source>
        <dbReference type="EMBL" id="JAT88743.1"/>
    </source>
</evidence>
<protein>
    <submittedName>
        <fullName evidence="2">Uncharacterized protein</fullName>
    </submittedName>
</protein>
<name>A0A1E1WNX4_PECGO</name>
<dbReference type="GO" id="GO:0008168">
    <property type="term" value="F:methyltransferase activity"/>
    <property type="evidence" value="ECO:0007669"/>
    <property type="project" value="InterPro"/>
</dbReference>
<dbReference type="GO" id="GO:0032259">
    <property type="term" value="P:methylation"/>
    <property type="evidence" value="ECO:0007669"/>
    <property type="project" value="InterPro"/>
</dbReference>